<evidence type="ECO:0000256" key="17">
    <source>
        <dbReference type="ARBA" id="ARBA00031026"/>
    </source>
</evidence>
<comment type="subcellular location">
    <subcellularLocation>
        <location evidence="3 19">Cytoplasm</location>
    </subcellularLocation>
</comment>
<evidence type="ECO:0000256" key="18">
    <source>
        <dbReference type="ARBA" id="ARBA00048914"/>
    </source>
</evidence>
<evidence type="ECO:0000313" key="21">
    <source>
        <dbReference type="EMBL" id="MFD2263575.1"/>
    </source>
</evidence>
<evidence type="ECO:0000256" key="3">
    <source>
        <dbReference type="ARBA" id="ARBA00004496"/>
    </source>
</evidence>
<gene>
    <name evidence="19 21" type="primary">murB</name>
    <name evidence="21" type="ORF">ACFSM5_11805</name>
</gene>
<dbReference type="HAMAP" id="MF_00037">
    <property type="entry name" value="MurB"/>
    <property type="match status" value="1"/>
</dbReference>
<feature type="active site" evidence="19">
    <location>
        <position position="295"/>
    </location>
</feature>
<dbReference type="InterPro" id="IPR036318">
    <property type="entry name" value="FAD-bd_PCMH-like_sf"/>
</dbReference>
<evidence type="ECO:0000256" key="1">
    <source>
        <dbReference type="ARBA" id="ARBA00001974"/>
    </source>
</evidence>
<dbReference type="PANTHER" id="PTHR21071:SF4">
    <property type="entry name" value="UDP-N-ACETYLENOLPYRUVOYLGLUCOSAMINE REDUCTASE"/>
    <property type="match status" value="1"/>
</dbReference>
<evidence type="ECO:0000256" key="19">
    <source>
        <dbReference type="HAMAP-Rule" id="MF_00037"/>
    </source>
</evidence>
<evidence type="ECO:0000256" key="14">
    <source>
        <dbReference type="ARBA" id="ARBA00023002"/>
    </source>
</evidence>
<feature type="active site" description="Proton donor" evidence="19">
    <location>
        <position position="225"/>
    </location>
</feature>
<dbReference type="Pfam" id="PF02873">
    <property type="entry name" value="MurB_C"/>
    <property type="match status" value="1"/>
</dbReference>
<organism evidence="21 22">
    <name type="scientific">Lacibacterium aquatile</name>
    <dbReference type="NCBI Taxonomy" id="1168082"/>
    <lineage>
        <taxon>Bacteria</taxon>
        <taxon>Pseudomonadati</taxon>
        <taxon>Pseudomonadota</taxon>
        <taxon>Alphaproteobacteria</taxon>
        <taxon>Rhodospirillales</taxon>
        <taxon>Rhodospirillaceae</taxon>
    </lineage>
</organism>
<dbReference type="EC" id="1.3.1.98" evidence="5 19"/>
<dbReference type="NCBIfam" id="NF010480">
    <property type="entry name" value="PRK13905.1"/>
    <property type="match status" value="1"/>
</dbReference>
<dbReference type="InterPro" id="IPR016167">
    <property type="entry name" value="FAD-bd_PCMH_sub1"/>
</dbReference>
<evidence type="ECO:0000256" key="2">
    <source>
        <dbReference type="ARBA" id="ARBA00003921"/>
    </source>
</evidence>
<evidence type="ECO:0000256" key="4">
    <source>
        <dbReference type="ARBA" id="ARBA00004752"/>
    </source>
</evidence>
<dbReference type="InterPro" id="IPR016166">
    <property type="entry name" value="FAD-bd_PCMH"/>
</dbReference>
<comment type="cofactor">
    <cofactor evidence="1 19">
        <name>FAD</name>
        <dbReference type="ChEBI" id="CHEBI:57692"/>
    </cofactor>
</comment>
<keyword evidence="15 19" id="KW-0131">Cell cycle</keyword>
<keyword evidence="12 19" id="KW-0133">Cell shape</keyword>
<evidence type="ECO:0000259" key="20">
    <source>
        <dbReference type="PROSITE" id="PS51387"/>
    </source>
</evidence>
<keyword evidence="13 19" id="KW-0573">Peptidoglycan synthesis</keyword>
<keyword evidence="9 19" id="KW-0285">Flavoprotein</keyword>
<keyword evidence="11 19" id="KW-0521">NADP</keyword>
<comment type="pathway">
    <text evidence="4 19">Cell wall biogenesis; peptidoglycan biosynthesis.</text>
</comment>
<feature type="domain" description="FAD-binding PCMH-type" evidence="20">
    <location>
        <begin position="33"/>
        <end position="210"/>
    </location>
</feature>
<dbReference type="Gene3D" id="3.30.465.10">
    <property type="match status" value="1"/>
</dbReference>
<evidence type="ECO:0000256" key="5">
    <source>
        <dbReference type="ARBA" id="ARBA00012518"/>
    </source>
</evidence>
<evidence type="ECO:0000256" key="12">
    <source>
        <dbReference type="ARBA" id="ARBA00022960"/>
    </source>
</evidence>
<accession>A0ABW5DWE5</accession>
<comment type="catalytic activity">
    <reaction evidence="18 19">
        <text>UDP-N-acetyl-alpha-D-muramate + NADP(+) = UDP-N-acetyl-3-O-(1-carboxyvinyl)-alpha-D-glucosamine + NADPH + H(+)</text>
        <dbReference type="Rhea" id="RHEA:12248"/>
        <dbReference type="ChEBI" id="CHEBI:15378"/>
        <dbReference type="ChEBI" id="CHEBI:57783"/>
        <dbReference type="ChEBI" id="CHEBI:58349"/>
        <dbReference type="ChEBI" id="CHEBI:68483"/>
        <dbReference type="ChEBI" id="CHEBI:70757"/>
        <dbReference type="EC" id="1.3.1.98"/>
    </reaction>
</comment>
<dbReference type="GO" id="GO:0008762">
    <property type="term" value="F:UDP-N-acetylmuramate dehydrogenase activity"/>
    <property type="evidence" value="ECO:0007669"/>
    <property type="project" value="UniProtKB-EC"/>
</dbReference>
<keyword evidence="22" id="KW-1185">Reference proteome</keyword>
<dbReference type="PROSITE" id="PS51387">
    <property type="entry name" value="FAD_PCMH"/>
    <property type="match status" value="1"/>
</dbReference>
<dbReference type="InterPro" id="IPR016169">
    <property type="entry name" value="FAD-bd_PCMH_sub2"/>
</dbReference>
<evidence type="ECO:0000256" key="6">
    <source>
        <dbReference type="ARBA" id="ARBA00015188"/>
    </source>
</evidence>
<evidence type="ECO:0000256" key="7">
    <source>
        <dbReference type="ARBA" id="ARBA00022490"/>
    </source>
</evidence>
<dbReference type="Proteomes" id="UP001597295">
    <property type="component" value="Unassembled WGS sequence"/>
</dbReference>
<dbReference type="InterPro" id="IPR036635">
    <property type="entry name" value="MurB_C_sf"/>
</dbReference>
<dbReference type="Gene3D" id="3.90.78.10">
    <property type="entry name" value="UDP-N-acetylenolpyruvoylglucosamine reductase, C-terminal domain"/>
    <property type="match status" value="1"/>
</dbReference>
<evidence type="ECO:0000256" key="8">
    <source>
        <dbReference type="ARBA" id="ARBA00022618"/>
    </source>
</evidence>
<feature type="active site" evidence="19">
    <location>
        <position position="176"/>
    </location>
</feature>
<sequence>MMAVSPDILNNLPPLKGRLSTDASLATITWFGVGGPCDLMFRPADAEDLASFLKHLPAEVPVTVIGVGSNLLVRDGGVKGVVIRLGRGFVDIKAEGEDVIAGASALDANVAQVAADAGIGGMEFLSGVPGTIGGALKMNAGAYGGDMKQIVVSATAVDRQGNLHTVSAEQLGFTYRHSETPEGWIFTGARLRGIAGNPVEISAKLANIKQNRENAQPIRAKTGGSTFKNPTGHSAWELVDRAGCRGLRMGGAQVSEKHTNFLINTGGATAAEIEALGEEVRRRVLDLTGITLEWEIKRIGEAANG</sequence>
<evidence type="ECO:0000256" key="15">
    <source>
        <dbReference type="ARBA" id="ARBA00023306"/>
    </source>
</evidence>
<evidence type="ECO:0000256" key="11">
    <source>
        <dbReference type="ARBA" id="ARBA00022857"/>
    </source>
</evidence>
<reference evidence="22" key="1">
    <citation type="journal article" date="2019" name="Int. J. Syst. Evol. Microbiol.">
        <title>The Global Catalogue of Microorganisms (GCM) 10K type strain sequencing project: providing services to taxonomists for standard genome sequencing and annotation.</title>
        <authorList>
            <consortium name="The Broad Institute Genomics Platform"/>
            <consortium name="The Broad Institute Genome Sequencing Center for Infectious Disease"/>
            <person name="Wu L."/>
            <person name="Ma J."/>
        </authorList>
    </citation>
    <scope>NUCLEOTIDE SEQUENCE [LARGE SCALE GENOMIC DNA]</scope>
    <source>
        <strain evidence="22">CGMCC 1.19062</strain>
    </source>
</reference>
<dbReference type="EMBL" id="JBHUIP010000012">
    <property type="protein sequence ID" value="MFD2263575.1"/>
    <property type="molecule type" value="Genomic_DNA"/>
</dbReference>
<keyword evidence="10 19" id="KW-0274">FAD</keyword>
<keyword evidence="16 19" id="KW-0961">Cell wall biogenesis/degradation</keyword>
<protein>
    <recommendedName>
        <fullName evidence="6 19">UDP-N-acetylenolpyruvoylglucosamine reductase</fullName>
        <ecNumber evidence="5 19">1.3.1.98</ecNumber>
    </recommendedName>
    <alternativeName>
        <fullName evidence="17 19">UDP-N-acetylmuramate dehydrogenase</fullName>
    </alternativeName>
</protein>
<name>A0ABW5DWE5_9PROT</name>
<dbReference type="InterPro" id="IPR011601">
    <property type="entry name" value="MurB_C"/>
</dbReference>
<evidence type="ECO:0000256" key="9">
    <source>
        <dbReference type="ARBA" id="ARBA00022630"/>
    </source>
</evidence>
<dbReference type="NCBIfam" id="TIGR00179">
    <property type="entry name" value="murB"/>
    <property type="match status" value="1"/>
</dbReference>
<dbReference type="PANTHER" id="PTHR21071">
    <property type="entry name" value="UDP-N-ACETYLENOLPYRUVOYLGLUCOSAMINE REDUCTASE"/>
    <property type="match status" value="1"/>
</dbReference>
<dbReference type="RefSeq" id="WP_379876595.1">
    <property type="nucleotide sequence ID" value="NZ_JBHUIP010000012.1"/>
</dbReference>
<evidence type="ECO:0000256" key="10">
    <source>
        <dbReference type="ARBA" id="ARBA00022827"/>
    </source>
</evidence>
<dbReference type="Pfam" id="PF01565">
    <property type="entry name" value="FAD_binding_4"/>
    <property type="match status" value="1"/>
</dbReference>
<dbReference type="InterPro" id="IPR003170">
    <property type="entry name" value="MurB"/>
</dbReference>
<comment type="caution">
    <text evidence="21">The sequence shown here is derived from an EMBL/GenBank/DDBJ whole genome shotgun (WGS) entry which is preliminary data.</text>
</comment>
<keyword evidence="8 19" id="KW-0132">Cell division</keyword>
<dbReference type="SUPFAM" id="SSF56176">
    <property type="entry name" value="FAD-binding/transporter-associated domain-like"/>
    <property type="match status" value="1"/>
</dbReference>
<dbReference type="Gene3D" id="3.30.43.10">
    <property type="entry name" value="Uridine Diphospho-n-acetylenolpyruvylglucosamine Reductase, domain 2"/>
    <property type="match status" value="1"/>
</dbReference>
<evidence type="ECO:0000313" key="22">
    <source>
        <dbReference type="Proteomes" id="UP001597295"/>
    </source>
</evidence>
<comment type="function">
    <text evidence="2 19">Cell wall formation.</text>
</comment>
<keyword evidence="7 19" id="KW-0963">Cytoplasm</keyword>
<dbReference type="InterPro" id="IPR006094">
    <property type="entry name" value="Oxid_FAD_bind_N"/>
</dbReference>
<dbReference type="SUPFAM" id="SSF56194">
    <property type="entry name" value="Uridine diphospho-N-Acetylenolpyruvylglucosamine reductase, MurB, C-terminal domain"/>
    <property type="match status" value="1"/>
</dbReference>
<evidence type="ECO:0000256" key="13">
    <source>
        <dbReference type="ARBA" id="ARBA00022984"/>
    </source>
</evidence>
<comment type="similarity">
    <text evidence="19">Belongs to the MurB family.</text>
</comment>
<proteinExistence type="inferred from homology"/>
<evidence type="ECO:0000256" key="16">
    <source>
        <dbReference type="ARBA" id="ARBA00023316"/>
    </source>
</evidence>
<keyword evidence="14 19" id="KW-0560">Oxidoreductase</keyword>